<feature type="transmembrane region" description="Helical" evidence="2">
    <location>
        <begin position="165"/>
        <end position="184"/>
    </location>
</feature>
<sequence length="194" mass="20741">MSDPQMPESSRHRQPYWQSSDPEQPQQQPTPGPFQHGQPHPQPYGQAAYGYGPYGQQPYPPHVGPGYGQPLPYPVEMPKSVRTARIMVYLLFGLTFAVAVVAGAADQSARTAGFVLGASVTNIVAFVLALRFGTGRRGVHIGAIVCASLGILVALGRAAQGQPQLLVGAVVQGVLIAQLATAEAKTWFTRPRTR</sequence>
<accession>A0ABV3DF38</accession>
<dbReference type="RefSeq" id="WP_358352871.1">
    <property type="nucleotide sequence ID" value="NZ_JBEZFP010000025.1"/>
</dbReference>
<reference evidence="3 4" key="1">
    <citation type="submission" date="2024-06" db="EMBL/GenBank/DDBJ databases">
        <title>The Natural Products Discovery Center: Release of the First 8490 Sequenced Strains for Exploring Actinobacteria Biosynthetic Diversity.</title>
        <authorList>
            <person name="Kalkreuter E."/>
            <person name="Kautsar S.A."/>
            <person name="Yang D."/>
            <person name="Bader C.D."/>
            <person name="Teijaro C.N."/>
            <person name="Fluegel L."/>
            <person name="Davis C.M."/>
            <person name="Simpson J.R."/>
            <person name="Lauterbach L."/>
            <person name="Steele A.D."/>
            <person name="Gui C."/>
            <person name="Meng S."/>
            <person name="Li G."/>
            <person name="Viehrig K."/>
            <person name="Ye F."/>
            <person name="Su P."/>
            <person name="Kiefer A.F."/>
            <person name="Nichols A."/>
            <person name="Cepeda A.J."/>
            <person name="Yan W."/>
            <person name="Fan B."/>
            <person name="Jiang Y."/>
            <person name="Adhikari A."/>
            <person name="Zheng C.-J."/>
            <person name="Schuster L."/>
            <person name="Cowan T.M."/>
            <person name="Smanski M.J."/>
            <person name="Chevrette M.G."/>
            <person name="De Carvalho L.P.S."/>
            <person name="Shen B."/>
        </authorList>
    </citation>
    <scope>NUCLEOTIDE SEQUENCE [LARGE SCALE GENOMIC DNA]</scope>
    <source>
        <strain evidence="3 4">NPDC048946</strain>
    </source>
</reference>
<feature type="transmembrane region" description="Helical" evidence="2">
    <location>
        <begin position="86"/>
        <end position="105"/>
    </location>
</feature>
<keyword evidence="2" id="KW-1133">Transmembrane helix</keyword>
<keyword evidence="2" id="KW-0472">Membrane</keyword>
<feature type="compositionally biased region" description="Low complexity" evidence="1">
    <location>
        <begin position="22"/>
        <end position="51"/>
    </location>
</feature>
<feature type="transmembrane region" description="Helical" evidence="2">
    <location>
        <begin position="139"/>
        <end position="159"/>
    </location>
</feature>
<evidence type="ECO:0008006" key="5">
    <source>
        <dbReference type="Google" id="ProtNLM"/>
    </source>
</evidence>
<feature type="transmembrane region" description="Helical" evidence="2">
    <location>
        <begin position="111"/>
        <end position="132"/>
    </location>
</feature>
<keyword evidence="4" id="KW-1185">Reference proteome</keyword>
<dbReference type="InterPro" id="IPR036259">
    <property type="entry name" value="MFS_trans_sf"/>
</dbReference>
<evidence type="ECO:0000313" key="4">
    <source>
        <dbReference type="Proteomes" id="UP001551482"/>
    </source>
</evidence>
<gene>
    <name evidence="3" type="ORF">AB0C36_12490</name>
</gene>
<keyword evidence="2" id="KW-0812">Transmembrane</keyword>
<comment type="caution">
    <text evidence="3">The sequence shown here is derived from an EMBL/GenBank/DDBJ whole genome shotgun (WGS) entry which is preliminary data.</text>
</comment>
<evidence type="ECO:0000256" key="1">
    <source>
        <dbReference type="SAM" id="MobiDB-lite"/>
    </source>
</evidence>
<evidence type="ECO:0000256" key="2">
    <source>
        <dbReference type="SAM" id="Phobius"/>
    </source>
</evidence>
<protein>
    <recommendedName>
        <fullName evidence="5">Integral membrane protein</fullName>
    </recommendedName>
</protein>
<name>A0ABV3DF38_9ACTN</name>
<dbReference type="SUPFAM" id="SSF103473">
    <property type="entry name" value="MFS general substrate transporter"/>
    <property type="match status" value="1"/>
</dbReference>
<proteinExistence type="predicted"/>
<organism evidence="3 4">
    <name type="scientific">Streptodolium elevatio</name>
    <dbReference type="NCBI Taxonomy" id="3157996"/>
    <lineage>
        <taxon>Bacteria</taxon>
        <taxon>Bacillati</taxon>
        <taxon>Actinomycetota</taxon>
        <taxon>Actinomycetes</taxon>
        <taxon>Kitasatosporales</taxon>
        <taxon>Streptomycetaceae</taxon>
        <taxon>Streptodolium</taxon>
    </lineage>
</organism>
<evidence type="ECO:0000313" key="3">
    <source>
        <dbReference type="EMBL" id="MEU8134316.1"/>
    </source>
</evidence>
<feature type="region of interest" description="Disordered" evidence="1">
    <location>
        <begin position="1"/>
        <end position="51"/>
    </location>
</feature>
<dbReference type="EMBL" id="JBEZFP010000025">
    <property type="protein sequence ID" value="MEU8134316.1"/>
    <property type="molecule type" value="Genomic_DNA"/>
</dbReference>
<dbReference type="Proteomes" id="UP001551482">
    <property type="component" value="Unassembled WGS sequence"/>
</dbReference>